<accession>A0ABP9UNJ5</accession>
<organism evidence="5 6">
    <name type="scientific">Haloferula sargassicola</name>
    <dbReference type="NCBI Taxonomy" id="490096"/>
    <lineage>
        <taxon>Bacteria</taxon>
        <taxon>Pseudomonadati</taxon>
        <taxon>Verrucomicrobiota</taxon>
        <taxon>Verrucomicrobiia</taxon>
        <taxon>Verrucomicrobiales</taxon>
        <taxon>Verrucomicrobiaceae</taxon>
        <taxon>Haloferula</taxon>
    </lineage>
</organism>
<dbReference type="Gene3D" id="2.60.40.10">
    <property type="entry name" value="Immunoglobulins"/>
    <property type="match status" value="1"/>
</dbReference>
<dbReference type="Pfam" id="PF05426">
    <property type="entry name" value="Alginate_lyase"/>
    <property type="match status" value="1"/>
</dbReference>
<dbReference type="InterPro" id="IPR008397">
    <property type="entry name" value="Alginate_lyase_dom"/>
</dbReference>
<dbReference type="InterPro" id="IPR036116">
    <property type="entry name" value="FN3_sf"/>
</dbReference>
<sequence length="623" mass="67898">MLRRFLVRIVSSSLLLAAARADFVHPGCLSSREDLARMADKVAAREQPWLGSWEILVKNTDGFLDDAPETQSPITAGGRGENYIRLARDAAKSYQLALRFHGAGDERFALKAVEILNAWAAGHEGWAGDSNVCLRAGLYGQQLACAAELLRDFPGWERTDFQGFQRYLRERFYSVNHDFLTRHNGTVPGHYWANWDLANMASMLAIGVVCDDPAIFDEAVRYLHEGDGAGALRHAVVFLHPDGLGQWQESGRDQGHALMGPQLMGAFCEIAWNQGLDLYGSLGHRFLASVEYSSKYNLGHDVPFVAFVREWGHLGKERQEINPTISEYGRGMSRPGWDLIFNHYVRRCGLAAPWTAAYAGKSRPEGGGFNYGSTSGGFDSLGFTTLTHTLDSSAAPAPPADPRAVVTGRRVSLSWTGTAGATRYRVDRADRAGGPFTRVAVVKSPARSVIDICPARDTTYLYRISAILPGGTMVASRELKVATDLQLTGRIIGTEGSFADSGADKFTVFDGSLDNYFDPPGPDAWVGLDLGEGVSAQVTGIRFCPRKGMADRMVGGRFQGSDDPDFLTGVANLFTVTSEPPDNIFTTADVAAAPPCRYLRYLPPAGGWCSVAEIQILGRPEKR</sequence>
<dbReference type="InterPro" id="IPR008929">
    <property type="entry name" value="Chondroitin_lyas"/>
</dbReference>
<evidence type="ECO:0000313" key="5">
    <source>
        <dbReference type="EMBL" id="GAA5483140.1"/>
    </source>
</evidence>
<dbReference type="RefSeq" id="WP_353567260.1">
    <property type="nucleotide sequence ID" value="NZ_BAABRI010000012.1"/>
</dbReference>
<name>A0ABP9UNJ5_9BACT</name>
<evidence type="ECO:0000256" key="3">
    <source>
        <dbReference type="SAM" id="SignalP"/>
    </source>
</evidence>
<keyword evidence="2" id="KW-0456">Lyase</keyword>
<dbReference type="Gene3D" id="1.50.10.100">
    <property type="entry name" value="Chondroitin AC/alginate lyase"/>
    <property type="match status" value="1"/>
</dbReference>
<dbReference type="Proteomes" id="UP001476282">
    <property type="component" value="Unassembled WGS sequence"/>
</dbReference>
<evidence type="ECO:0000256" key="1">
    <source>
        <dbReference type="ARBA" id="ARBA00022729"/>
    </source>
</evidence>
<evidence type="ECO:0000256" key="2">
    <source>
        <dbReference type="ARBA" id="ARBA00023239"/>
    </source>
</evidence>
<keyword evidence="6" id="KW-1185">Reference proteome</keyword>
<evidence type="ECO:0000313" key="6">
    <source>
        <dbReference type="Proteomes" id="UP001476282"/>
    </source>
</evidence>
<gene>
    <name evidence="5" type="ORF">Hsar01_02368</name>
</gene>
<dbReference type="SUPFAM" id="SSF48230">
    <property type="entry name" value="Chondroitin AC/alginate lyase"/>
    <property type="match status" value="1"/>
</dbReference>
<feature type="domain" description="Alginate lyase" evidence="4">
    <location>
        <begin position="80"/>
        <end position="296"/>
    </location>
</feature>
<dbReference type="EMBL" id="BAABRI010000012">
    <property type="protein sequence ID" value="GAA5483140.1"/>
    <property type="molecule type" value="Genomic_DNA"/>
</dbReference>
<keyword evidence="1 3" id="KW-0732">Signal</keyword>
<dbReference type="SUPFAM" id="SSF49785">
    <property type="entry name" value="Galactose-binding domain-like"/>
    <property type="match status" value="1"/>
</dbReference>
<dbReference type="SUPFAM" id="SSF49265">
    <property type="entry name" value="Fibronectin type III"/>
    <property type="match status" value="1"/>
</dbReference>
<dbReference type="InterPro" id="IPR008979">
    <property type="entry name" value="Galactose-bd-like_sf"/>
</dbReference>
<comment type="caution">
    <text evidence="5">The sequence shown here is derived from an EMBL/GenBank/DDBJ whole genome shotgun (WGS) entry which is preliminary data.</text>
</comment>
<dbReference type="Gene3D" id="2.60.120.260">
    <property type="entry name" value="Galactose-binding domain-like"/>
    <property type="match status" value="1"/>
</dbReference>
<feature type="signal peptide" evidence="3">
    <location>
        <begin position="1"/>
        <end position="17"/>
    </location>
</feature>
<reference evidence="5 6" key="1">
    <citation type="submission" date="2024-02" db="EMBL/GenBank/DDBJ databases">
        <title>Haloferula sargassicola NBRC 104335.</title>
        <authorList>
            <person name="Ichikawa N."/>
            <person name="Katano-Makiyama Y."/>
            <person name="Hidaka K."/>
        </authorList>
    </citation>
    <scope>NUCLEOTIDE SEQUENCE [LARGE SCALE GENOMIC DNA]</scope>
    <source>
        <strain evidence="5 6">NBRC 104335</strain>
    </source>
</reference>
<evidence type="ECO:0000259" key="4">
    <source>
        <dbReference type="Pfam" id="PF05426"/>
    </source>
</evidence>
<dbReference type="InterPro" id="IPR013783">
    <property type="entry name" value="Ig-like_fold"/>
</dbReference>
<feature type="chain" id="PRO_5046376220" description="Alginate lyase domain-containing protein" evidence="3">
    <location>
        <begin position="18"/>
        <end position="623"/>
    </location>
</feature>
<proteinExistence type="predicted"/>
<protein>
    <recommendedName>
        <fullName evidence="4">Alginate lyase domain-containing protein</fullName>
    </recommendedName>
</protein>